<dbReference type="EMBL" id="BMOS01000039">
    <property type="protein sequence ID" value="GGN65715.1"/>
    <property type="molecule type" value="Genomic_DNA"/>
</dbReference>
<dbReference type="RefSeq" id="WP_188859231.1">
    <property type="nucleotide sequence ID" value="NZ_BMOS01000039.1"/>
</dbReference>
<comment type="caution">
    <text evidence="1">The sequence shown here is derived from an EMBL/GenBank/DDBJ whole genome shotgun (WGS) entry which is preliminary data.</text>
</comment>
<dbReference type="AlphaFoldDB" id="A0A918D4V0"/>
<evidence type="ECO:0000313" key="1">
    <source>
        <dbReference type="EMBL" id="GGN65715.1"/>
    </source>
</evidence>
<name>A0A918D4V0_9BACI</name>
<gene>
    <name evidence="1" type="ORF">GCM10007971_34880</name>
</gene>
<sequence>MEDYEEIHLTGYDEAWIEEQNNYISVIARTENTVTDIGYTGSEPSRVLIDLLEEQEKEEGKENEA</sequence>
<dbReference type="Proteomes" id="UP000624041">
    <property type="component" value="Unassembled WGS sequence"/>
</dbReference>
<evidence type="ECO:0000313" key="2">
    <source>
        <dbReference type="Proteomes" id="UP000624041"/>
    </source>
</evidence>
<reference evidence="1" key="1">
    <citation type="journal article" date="2014" name="Int. J. Syst. Evol. Microbiol.">
        <title>Complete genome sequence of Corynebacterium casei LMG S-19264T (=DSM 44701T), isolated from a smear-ripened cheese.</title>
        <authorList>
            <consortium name="US DOE Joint Genome Institute (JGI-PGF)"/>
            <person name="Walter F."/>
            <person name="Albersmeier A."/>
            <person name="Kalinowski J."/>
            <person name="Ruckert C."/>
        </authorList>
    </citation>
    <scope>NUCLEOTIDE SEQUENCE</scope>
    <source>
        <strain evidence="1">JCM 17251</strain>
    </source>
</reference>
<reference evidence="1" key="2">
    <citation type="submission" date="2020-09" db="EMBL/GenBank/DDBJ databases">
        <authorList>
            <person name="Sun Q."/>
            <person name="Ohkuma M."/>
        </authorList>
    </citation>
    <scope>NUCLEOTIDE SEQUENCE</scope>
    <source>
        <strain evidence="1">JCM 17251</strain>
    </source>
</reference>
<proteinExistence type="predicted"/>
<protein>
    <submittedName>
        <fullName evidence="1">Uncharacterized protein</fullName>
    </submittedName>
</protein>
<organism evidence="1 2">
    <name type="scientific">Oceanobacillus indicireducens</name>
    <dbReference type="NCBI Taxonomy" id="1004261"/>
    <lineage>
        <taxon>Bacteria</taxon>
        <taxon>Bacillati</taxon>
        <taxon>Bacillota</taxon>
        <taxon>Bacilli</taxon>
        <taxon>Bacillales</taxon>
        <taxon>Bacillaceae</taxon>
        <taxon>Oceanobacillus</taxon>
    </lineage>
</organism>
<accession>A0A918D4V0</accession>
<keyword evidence="2" id="KW-1185">Reference proteome</keyword>